<protein>
    <submittedName>
        <fullName evidence="2">Hemerythrin domain-containing protein</fullName>
    </submittedName>
</protein>
<organism evidence="2 3">
    <name type="scientific">Streptomyces yunnanensis</name>
    <dbReference type="NCBI Taxonomy" id="156453"/>
    <lineage>
        <taxon>Bacteria</taxon>
        <taxon>Bacillati</taxon>
        <taxon>Actinomycetota</taxon>
        <taxon>Actinomycetes</taxon>
        <taxon>Kitasatosporales</taxon>
        <taxon>Streptomycetaceae</taxon>
        <taxon>Streptomyces</taxon>
    </lineage>
</organism>
<dbReference type="PANTHER" id="PTHR35585:SF1">
    <property type="entry name" value="HHE DOMAIN PROTEIN (AFU_ORTHOLOGUE AFUA_4G00730)"/>
    <property type="match status" value="1"/>
</dbReference>
<name>A0ABY8A2X1_9ACTN</name>
<gene>
    <name evidence="2" type="ORF">MOV08_02330</name>
</gene>
<evidence type="ECO:0000313" key="2">
    <source>
        <dbReference type="EMBL" id="WEB38250.1"/>
    </source>
</evidence>
<feature type="domain" description="Hemerythrin-like" evidence="1">
    <location>
        <begin position="12"/>
        <end position="125"/>
    </location>
</feature>
<evidence type="ECO:0000259" key="1">
    <source>
        <dbReference type="Pfam" id="PF01814"/>
    </source>
</evidence>
<evidence type="ECO:0000313" key="3">
    <source>
        <dbReference type="Proteomes" id="UP001218629"/>
    </source>
</evidence>
<proteinExistence type="predicted"/>
<reference evidence="2 3" key="1">
    <citation type="submission" date="2022-03" db="EMBL/GenBank/DDBJ databases">
        <title>Streptomyces yunnanensis P86,complete genome.</title>
        <authorList>
            <person name="Chen S."/>
            <person name="Zhang Q."/>
        </authorList>
    </citation>
    <scope>NUCLEOTIDE SEQUENCE [LARGE SCALE GENOMIC DNA]</scope>
    <source>
        <strain evidence="2 3">P86</strain>
    </source>
</reference>
<keyword evidence="3" id="KW-1185">Reference proteome</keyword>
<dbReference type="PANTHER" id="PTHR35585">
    <property type="entry name" value="HHE DOMAIN PROTEIN (AFU_ORTHOLOGUE AFUA_4G00730)"/>
    <property type="match status" value="1"/>
</dbReference>
<dbReference type="InterPro" id="IPR012312">
    <property type="entry name" value="Hemerythrin-like"/>
</dbReference>
<sequence length="154" mass="17613">MTHTMHRSDLTGELKHDHRAIQTVFDRIDCAAETDRERLVSHAAAEFERHAVAERRFLLPVVRCEVRGGDVLAARVEDEYAEVMRALYPAVSASVRDAGFDERVQALASAFKRHVWYCESWLFPEVCRVCSAGELARLGEDFRRHAHRHQADIA</sequence>
<accession>A0ABY8A2X1</accession>
<dbReference type="Proteomes" id="UP001218629">
    <property type="component" value="Chromosome"/>
</dbReference>
<dbReference type="EMBL" id="CP095749">
    <property type="protein sequence ID" value="WEB38250.1"/>
    <property type="molecule type" value="Genomic_DNA"/>
</dbReference>
<dbReference type="Pfam" id="PF01814">
    <property type="entry name" value="Hemerythrin"/>
    <property type="match status" value="1"/>
</dbReference>
<dbReference type="RefSeq" id="WP_052286427.1">
    <property type="nucleotide sequence ID" value="NZ_CP095749.1"/>
</dbReference>